<gene>
    <name evidence="1" type="ORF">ENV35_01445</name>
</gene>
<organism evidence="1">
    <name type="scientific">Dictyoglomus turgidum</name>
    <dbReference type="NCBI Taxonomy" id="513050"/>
    <lineage>
        <taxon>Bacteria</taxon>
        <taxon>Pseudomonadati</taxon>
        <taxon>Dictyoglomota</taxon>
        <taxon>Dictyoglomia</taxon>
        <taxon>Dictyoglomales</taxon>
        <taxon>Dictyoglomaceae</taxon>
        <taxon>Dictyoglomus</taxon>
    </lineage>
</organism>
<proteinExistence type="predicted"/>
<dbReference type="EMBL" id="DTGA01000036">
    <property type="protein sequence ID" value="HGB30524.1"/>
    <property type="molecule type" value="Genomic_DNA"/>
</dbReference>
<comment type="caution">
    <text evidence="1">The sequence shown here is derived from an EMBL/GenBank/DDBJ whole genome shotgun (WGS) entry which is preliminary data.</text>
</comment>
<dbReference type="Gene3D" id="3.40.50.150">
    <property type="entry name" value="Vaccinia Virus protein VP39"/>
    <property type="match status" value="1"/>
</dbReference>
<dbReference type="InterPro" id="IPR029063">
    <property type="entry name" value="SAM-dependent_MTases_sf"/>
</dbReference>
<evidence type="ECO:0008006" key="2">
    <source>
        <dbReference type="Google" id="ProtNLM"/>
    </source>
</evidence>
<protein>
    <recommendedName>
        <fullName evidence="2">DNA methyltransferase</fullName>
    </recommendedName>
</protein>
<sequence length="200" mass="23429">MVIKIKSDYVDYLKTATEKDFAIVDPPWDYKDKENPAISNNLTYSRWDNVQGLNTLFSLLNTKYLFLWCTNSMIEEVFKTNFNNYVYKTIITWVKETPHKKLHYGLGNTYRNCTEQLLVFSNKKEKPLRSSLRNCYIDIGWFKEVSLSRTQKPKDFEVCLIKDLVTKGLKQGVYLFSGPNVDVFNSIENLELECVDICVE</sequence>
<reference evidence="1" key="1">
    <citation type="journal article" date="2020" name="mSystems">
        <title>Genome- and Community-Level Interaction Insights into Carbon Utilization and Element Cycling Functions of Hydrothermarchaeota in Hydrothermal Sediment.</title>
        <authorList>
            <person name="Zhou Z."/>
            <person name="Liu Y."/>
            <person name="Xu W."/>
            <person name="Pan J."/>
            <person name="Luo Z.H."/>
            <person name="Li M."/>
        </authorList>
    </citation>
    <scope>NUCLEOTIDE SEQUENCE [LARGE SCALE GENOMIC DNA]</scope>
    <source>
        <strain evidence="1">SpSt-751</strain>
    </source>
</reference>
<evidence type="ECO:0000313" key="1">
    <source>
        <dbReference type="EMBL" id="HGB30524.1"/>
    </source>
</evidence>
<dbReference type="AlphaFoldDB" id="A0A7C3SQ69"/>
<name>A0A7C3SQ69_9BACT</name>
<dbReference type="InterPro" id="IPR007757">
    <property type="entry name" value="MT-A70-like"/>
</dbReference>
<accession>A0A7C3SQ69</accession>
<dbReference type="Pfam" id="PF05063">
    <property type="entry name" value="MT-A70"/>
    <property type="match status" value="1"/>
</dbReference>